<organism evidence="9 10">
    <name type="scientific">Albidovulum denitrificans</name>
    <dbReference type="NCBI Taxonomy" id="404881"/>
    <lineage>
        <taxon>Bacteria</taxon>
        <taxon>Pseudomonadati</taxon>
        <taxon>Pseudomonadota</taxon>
        <taxon>Alphaproteobacteria</taxon>
        <taxon>Rhodobacterales</taxon>
        <taxon>Paracoccaceae</taxon>
        <taxon>Albidovulum</taxon>
    </lineage>
</organism>
<feature type="transmembrane region" description="Helical" evidence="7">
    <location>
        <begin position="102"/>
        <end position="121"/>
    </location>
</feature>
<comment type="caution">
    <text evidence="9">The sequence shown here is derived from an EMBL/GenBank/DDBJ whole genome shotgun (WGS) entry which is preliminary data.</text>
</comment>
<keyword evidence="6 7" id="KW-0472">Membrane</keyword>
<feature type="transmembrane region" description="Helical" evidence="7">
    <location>
        <begin position="7"/>
        <end position="24"/>
    </location>
</feature>
<dbReference type="InterPro" id="IPR013130">
    <property type="entry name" value="Fe3_Rdtase_TM_dom"/>
</dbReference>
<evidence type="ECO:0000313" key="9">
    <source>
        <dbReference type="EMBL" id="PQV57480.1"/>
    </source>
</evidence>
<dbReference type="EMBL" id="PVEP01000002">
    <property type="protein sequence ID" value="PQV57480.1"/>
    <property type="molecule type" value="Genomic_DNA"/>
</dbReference>
<feature type="domain" description="Ferric oxidoreductase" evidence="8">
    <location>
        <begin position="39"/>
        <end position="149"/>
    </location>
</feature>
<name>A0A2S8S9J8_9RHOB</name>
<protein>
    <submittedName>
        <fullName evidence="9">Sulfoxide reductase heme-binding subunit YedZ</fullName>
    </submittedName>
</protein>
<keyword evidence="4 7" id="KW-1133">Transmembrane helix</keyword>
<evidence type="ECO:0000256" key="2">
    <source>
        <dbReference type="ARBA" id="ARBA00022448"/>
    </source>
</evidence>
<sequence length="188" mass="22190">MRRITDNVYLFWAVLTLPAIWFLLERLVLHGKVPYVPWTGVLSCWLLIVTMLVTPLQLLFGPLPWLKQRRRHLGVASFGYALLHLLFWLMNANMGALIRSFLRVEILVGWISFAIMIPLLLTSNDQSVRKMGTDWKRLQRWVYPAAVLAYIHWLMTTHVVIEPVLYAAPLIVLTIWRIIRYRNRMRRV</sequence>
<dbReference type="Pfam" id="PF01794">
    <property type="entry name" value="Ferric_reduct"/>
    <property type="match status" value="1"/>
</dbReference>
<evidence type="ECO:0000313" key="10">
    <source>
        <dbReference type="Proteomes" id="UP000238338"/>
    </source>
</evidence>
<keyword evidence="10" id="KW-1185">Reference proteome</keyword>
<evidence type="ECO:0000256" key="3">
    <source>
        <dbReference type="ARBA" id="ARBA00022692"/>
    </source>
</evidence>
<accession>A0A2S8S9J8</accession>
<dbReference type="Proteomes" id="UP000238338">
    <property type="component" value="Unassembled WGS sequence"/>
</dbReference>
<evidence type="ECO:0000256" key="1">
    <source>
        <dbReference type="ARBA" id="ARBA00004141"/>
    </source>
</evidence>
<feature type="transmembrane region" description="Helical" evidence="7">
    <location>
        <begin position="141"/>
        <end position="157"/>
    </location>
</feature>
<dbReference type="InterPro" id="IPR022837">
    <property type="entry name" value="MsrQ-like"/>
</dbReference>
<gene>
    <name evidence="9" type="ORF">LX70_01284</name>
</gene>
<feature type="transmembrane region" description="Helical" evidence="7">
    <location>
        <begin position="163"/>
        <end position="179"/>
    </location>
</feature>
<dbReference type="GO" id="GO:0016679">
    <property type="term" value="F:oxidoreductase activity, acting on diphenols and related substances as donors"/>
    <property type="evidence" value="ECO:0007669"/>
    <property type="project" value="TreeGrafter"/>
</dbReference>
<evidence type="ECO:0000256" key="6">
    <source>
        <dbReference type="ARBA" id="ARBA00023136"/>
    </source>
</evidence>
<feature type="transmembrane region" description="Helical" evidence="7">
    <location>
        <begin position="36"/>
        <end position="60"/>
    </location>
</feature>
<dbReference type="RefSeq" id="WP_105513734.1">
    <property type="nucleotide sequence ID" value="NZ_PVEP01000002.1"/>
</dbReference>
<comment type="subcellular location">
    <subcellularLocation>
        <location evidence="1">Membrane</location>
        <topology evidence="1">Multi-pass membrane protein</topology>
    </subcellularLocation>
</comment>
<evidence type="ECO:0000259" key="8">
    <source>
        <dbReference type="Pfam" id="PF01794"/>
    </source>
</evidence>
<dbReference type="OrthoDB" id="9788328at2"/>
<keyword evidence="5" id="KW-0408">Iron</keyword>
<dbReference type="GO" id="GO:0020037">
    <property type="term" value="F:heme binding"/>
    <property type="evidence" value="ECO:0007669"/>
    <property type="project" value="TreeGrafter"/>
</dbReference>
<feature type="transmembrane region" description="Helical" evidence="7">
    <location>
        <begin position="72"/>
        <end position="90"/>
    </location>
</feature>
<dbReference type="GO" id="GO:0010181">
    <property type="term" value="F:FMN binding"/>
    <property type="evidence" value="ECO:0007669"/>
    <property type="project" value="TreeGrafter"/>
</dbReference>
<dbReference type="PANTHER" id="PTHR36964">
    <property type="entry name" value="PROTEIN-METHIONINE-SULFOXIDE REDUCTASE HEME-BINDING SUBUNIT MSRQ"/>
    <property type="match status" value="1"/>
</dbReference>
<proteinExistence type="predicted"/>
<dbReference type="AlphaFoldDB" id="A0A2S8S9J8"/>
<keyword evidence="2" id="KW-0813">Transport</keyword>
<evidence type="ECO:0000256" key="5">
    <source>
        <dbReference type="ARBA" id="ARBA00023004"/>
    </source>
</evidence>
<evidence type="ECO:0000256" key="7">
    <source>
        <dbReference type="SAM" id="Phobius"/>
    </source>
</evidence>
<dbReference type="PANTHER" id="PTHR36964:SF1">
    <property type="entry name" value="PROTEIN-METHIONINE-SULFOXIDE REDUCTASE HEME-BINDING SUBUNIT MSRQ"/>
    <property type="match status" value="1"/>
</dbReference>
<evidence type="ECO:0000256" key="4">
    <source>
        <dbReference type="ARBA" id="ARBA00022989"/>
    </source>
</evidence>
<dbReference type="GO" id="GO:0005886">
    <property type="term" value="C:plasma membrane"/>
    <property type="evidence" value="ECO:0007669"/>
    <property type="project" value="TreeGrafter"/>
</dbReference>
<keyword evidence="3 7" id="KW-0812">Transmembrane</keyword>
<reference evidence="9 10" key="1">
    <citation type="submission" date="2018-02" db="EMBL/GenBank/DDBJ databases">
        <title>Genomic Encyclopedia of Archaeal and Bacterial Type Strains, Phase II (KMG-II): from individual species to whole genera.</title>
        <authorList>
            <person name="Goeker M."/>
        </authorList>
    </citation>
    <scope>NUCLEOTIDE SEQUENCE [LARGE SCALE GENOMIC DNA]</scope>
    <source>
        <strain evidence="9 10">DSM 18921</strain>
    </source>
</reference>